<keyword evidence="3" id="KW-0732">Signal</keyword>
<comment type="caution">
    <text evidence="5">The sequence shown here is derived from an EMBL/GenBank/DDBJ whole genome shotgun (WGS) entry which is preliminary data.</text>
</comment>
<dbReference type="GO" id="GO:0015689">
    <property type="term" value="P:molybdate ion transport"/>
    <property type="evidence" value="ECO:0007669"/>
    <property type="project" value="InterPro"/>
</dbReference>
<dbReference type="InterPro" id="IPR050682">
    <property type="entry name" value="ModA/WtpA"/>
</dbReference>
<dbReference type="PANTHER" id="PTHR30632:SF0">
    <property type="entry name" value="SULFATE-BINDING PROTEIN"/>
    <property type="match status" value="1"/>
</dbReference>
<protein>
    <submittedName>
        <fullName evidence="5">Molybdate ABC transporter substrate-binding protein</fullName>
    </submittedName>
</protein>
<accession>A0A4R1CF53</accession>
<proteinExistence type="inferred from homology"/>
<keyword evidence="4" id="KW-0500">Molybdenum</keyword>
<dbReference type="NCBIfam" id="TIGR01256">
    <property type="entry name" value="modA"/>
    <property type="match status" value="1"/>
</dbReference>
<evidence type="ECO:0000256" key="2">
    <source>
        <dbReference type="ARBA" id="ARBA00022723"/>
    </source>
</evidence>
<keyword evidence="2 4" id="KW-0479">Metal-binding</keyword>
<evidence type="ECO:0000313" key="5">
    <source>
        <dbReference type="EMBL" id="TCJ29913.1"/>
    </source>
</evidence>
<feature type="binding site" evidence="4">
    <location>
        <position position="188"/>
    </location>
    <ligand>
        <name>molybdate</name>
        <dbReference type="ChEBI" id="CHEBI:36264"/>
    </ligand>
</feature>
<organism evidence="5 6">
    <name type="scientific">Nocardioides jejuensis</name>
    <dbReference type="NCBI Taxonomy" id="2502782"/>
    <lineage>
        <taxon>Bacteria</taxon>
        <taxon>Bacillati</taxon>
        <taxon>Actinomycetota</taxon>
        <taxon>Actinomycetes</taxon>
        <taxon>Propionibacteriales</taxon>
        <taxon>Nocardioidaceae</taxon>
        <taxon>Nocardioides</taxon>
    </lineage>
</organism>
<sequence>MNTHPTEPLAALALPRGPRTSLRSITAIAATTLLAGSLAACGSDTKKDESTTLTVYAASSLKTVFEQLATEFEADHKGVKLSFNFAGSSDLVAQIQQGAPADVFASADTKNMQKLIGTALAPAAFATNTLEIAVPTDNPAHVRTLADLTTKGVQLVTCAPEVPCGAAAATVETNAKLDWKPVSEEQSVADVLGKVEAGDADAGLVYVTDVKAAGDKVVGIEIPGKVNAVNTYPIAALDGSKNADLAAAWVALVTGAEGQKVLAAAGFGKA</sequence>
<dbReference type="RefSeq" id="WP_131582316.1">
    <property type="nucleotide sequence ID" value="NZ_SJZJ01000007.1"/>
</dbReference>
<dbReference type="OrthoDB" id="9785015at2"/>
<dbReference type="GO" id="GO:0030973">
    <property type="term" value="F:molybdate ion binding"/>
    <property type="evidence" value="ECO:0007669"/>
    <property type="project" value="TreeGrafter"/>
</dbReference>
<comment type="similarity">
    <text evidence="1">Belongs to the bacterial solute-binding protein ModA family.</text>
</comment>
<reference evidence="5 6" key="1">
    <citation type="submission" date="2019-03" db="EMBL/GenBank/DDBJ databases">
        <authorList>
            <person name="Kim M.K.M."/>
        </authorList>
    </citation>
    <scope>NUCLEOTIDE SEQUENCE [LARGE SCALE GENOMIC DNA]</scope>
    <source>
        <strain evidence="5 6">18JY15-6</strain>
    </source>
</reference>
<gene>
    <name evidence="5" type="primary">modA</name>
    <name evidence="5" type="ORF">EPD65_06340</name>
</gene>
<dbReference type="PANTHER" id="PTHR30632">
    <property type="entry name" value="MOLYBDATE-BINDING PERIPLASMIC PROTEIN"/>
    <property type="match status" value="1"/>
</dbReference>
<evidence type="ECO:0000256" key="4">
    <source>
        <dbReference type="PIRSR" id="PIRSR004846-1"/>
    </source>
</evidence>
<feature type="binding site" evidence="4">
    <location>
        <position position="60"/>
    </location>
    <ligand>
        <name>molybdate</name>
        <dbReference type="ChEBI" id="CHEBI:36264"/>
    </ligand>
</feature>
<evidence type="ECO:0000313" key="6">
    <source>
        <dbReference type="Proteomes" id="UP000295453"/>
    </source>
</evidence>
<dbReference type="Proteomes" id="UP000295453">
    <property type="component" value="Unassembled WGS sequence"/>
</dbReference>
<dbReference type="EMBL" id="SJZJ01000007">
    <property type="protein sequence ID" value="TCJ29913.1"/>
    <property type="molecule type" value="Genomic_DNA"/>
</dbReference>
<keyword evidence="6" id="KW-1185">Reference proteome</keyword>
<dbReference type="InterPro" id="IPR005950">
    <property type="entry name" value="ModA"/>
</dbReference>
<evidence type="ECO:0000256" key="3">
    <source>
        <dbReference type="ARBA" id="ARBA00022729"/>
    </source>
</evidence>
<evidence type="ECO:0000256" key="1">
    <source>
        <dbReference type="ARBA" id="ARBA00009175"/>
    </source>
</evidence>
<dbReference type="GO" id="GO:0046872">
    <property type="term" value="F:metal ion binding"/>
    <property type="evidence" value="ECO:0007669"/>
    <property type="project" value="UniProtKB-KW"/>
</dbReference>
<dbReference type="AlphaFoldDB" id="A0A4R1CF53"/>
<dbReference type="CDD" id="cd13538">
    <property type="entry name" value="PBP2_ModA_like_1"/>
    <property type="match status" value="1"/>
</dbReference>
<dbReference type="Pfam" id="PF13531">
    <property type="entry name" value="SBP_bac_11"/>
    <property type="match status" value="1"/>
</dbReference>
<feature type="binding site" evidence="4">
    <location>
        <position position="88"/>
    </location>
    <ligand>
        <name>molybdate</name>
        <dbReference type="ChEBI" id="CHEBI:36264"/>
    </ligand>
</feature>
<dbReference type="PIRSF" id="PIRSF004846">
    <property type="entry name" value="ModA"/>
    <property type="match status" value="1"/>
</dbReference>
<name>A0A4R1CF53_9ACTN</name>
<dbReference type="SUPFAM" id="SSF53850">
    <property type="entry name" value="Periplasmic binding protein-like II"/>
    <property type="match status" value="1"/>
</dbReference>
<dbReference type="Gene3D" id="3.40.190.10">
    <property type="entry name" value="Periplasmic binding protein-like II"/>
    <property type="match status" value="2"/>
</dbReference>
<feature type="binding site" evidence="4">
    <location>
        <position position="206"/>
    </location>
    <ligand>
        <name>molybdate</name>
        <dbReference type="ChEBI" id="CHEBI:36264"/>
    </ligand>
</feature>